<organism evidence="1 2">
    <name type="scientific">Bacteroides fluxus YIT 12057</name>
    <dbReference type="NCBI Taxonomy" id="763034"/>
    <lineage>
        <taxon>Bacteria</taxon>
        <taxon>Pseudomonadati</taxon>
        <taxon>Bacteroidota</taxon>
        <taxon>Bacteroidia</taxon>
        <taxon>Bacteroidales</taxon>
        <taxon>Bacteroidaceae</taxon>
        <taxon>Bacteroides</taxon>
    </lineage>
</organism>
<dbReference type="HOGENOM" id="CLU_180558_0_0_10"/>
<evidence type="ECO:0000313" key="1">
    <source>
        <dbReference type="EMBL" id="EGF58488.1"/>
    </source>
</evidence>
<dbReference type="STRING" id="763034.HMPREF9446_01290"/>
<dbReference type="Proteomes" id="UP000003416">
    <property type="component" value="Unassembled WGS sequence"/>
</dbReference>
<dbReference type="eggNOG" id="ENOG5032NHH">
    <property type="taxonomic scope" value="Bacteria"/>
</dbReference>
<protein>
    <recommendedName>
        <fullName evidence="3">DUF4248 domain-containing protein</fullName>
    </recommendedName>
</protein>
<gene>
    <name evidence="1" type="ORF">HMPREF9446_01290</name>
</gene>
<dbReference type="RefSeq" id="WP_009124520.1">
    <property type="nucleotide sequence ID" value="NZ_GL882621.1"/>
</dbReference>
<sequence length="100" mass="11385">MKHQSYDWLLVGCHLITEVAVAYYSHYAHNSSAVKSFRRVIKENSRLSQELSDAGYTVKTTHLCPMQISIIVRHLGLPDYVDGMIGENSYLAVPKVYKKI</sequence>
<evidence type="ECO:0000313" key="2">
    <source>
        <dbReference type="Proteomes" id="UP000003416"/>
    </source>
</evidence>
<name>F3PRE0_9BACE</name>
<reference evidence="1 2" key="1">
    <citation type="submission" date="2011-02" db="EMBL/GenBank/DDBJ databases">
        <authorList>
            <person name="Weinstock G."/>
            <person name="Sodergren E."/>
            <person name="Clifton S."/>
            <person name="Fulton L."/>
            <person name="Fulton B."/>
            <person name="Courtney L."/>
            <person name="Fronick C."/>
            <person name="Harrison M."/>
            <person name="Strong C."/>
            <person name="Farmer C."/>
            <person name="Delahaunty K."/>
            <person name="Markovic C."/>
            <person name="Hall O."/>
            <person name="Minx P."/>
            <person name="Tomlinson C."/>
            <person name="Mitreva M."/>
            <person name="Hou S."/>
            <person name="Chen J."/>
            <person name="Wollam A."/>
            <person name="Pepin K.H."/>
            <person name="Johnson M."/>
            <person name="Bhonagiri V."/>
            <person name="Zhang X."/>
            <person name="Suruliraj S."/>
            <person name="Warren W."/>
            <person name="Chinwalla A."/>
            <person name="Mardis E.R."/>
            <person name="Wilson R.K."/>
        </authorList>
    </citation>
    <scope>NUCLEOTIDE SEQUENCE [LARGE SCALE GENOMIC DNA]</scope>
    <source>
        <strain evidence="1 2">YIT 12057</strain>
    </source>
</reference>
<proteinExistence type="predicted"/>
<keyword evidence="2" id="KW-1185">Reference proteome</keyword>
<dbReference type="AlphaFoldDB" id="F3PRE0"/>
<evidence type="ECO:0008006" key="3">
    <source>
        <dbReference type="Google" id="ProtNLM"/>
    </source>
</evidence>
<dbReference type="InterPro" id="IPR025342">
    <property type="entry name" value="DUF4248"/>
</dbReference>
<comment type="caution">
    <text evidence="1">The sequence shown here is derived from an EMBL/GenBank/DDBJ whole genome shotgun (WGS) entry which is preliminary data.</text>
</comment>
<dbReference type="Pfam" id="PF14053">
    <property type="entry name" value="DUF4248"/>
    <property type="match status" value="1"/>
</dbReference>
<dbReference type="EMBL" id="AFBN01000022">
    <property type="protein sequence ID" value="EGF58488.1"/>
    <property type="molecule type" value="Genomic_DNA"/>
</dbReference>
<dbReference type="GeneID" id="86048984"/>
<accession>F3PRE0</accession>